<gene>
    <name evidence="2" type="ORF">XA68_17502</name>
</gene>
<evidence type="ECO:0000313" key="2">
    <source>
        <dbReference type="EMBL" id="PFH61390.1"/>
    </source>
</evidence>
<sequence>MSRPEQRDEVDKDVLYAQHCTSPSIPLRRFYPSEAPSRAAHPPTSHAAEATPLIQPESIRILGAPREPEESDFTSSLLVSPENNSPNAPRPPSSHLQQLLPRLVCRGGARVLAASQPN</sequence>
<evidence type="ECO:0000256" key="1">
    <source>
        <dbReference type="SAM" id="MobiDB-lite"/>
    </source>
</evidence>
<dbReference type="Proteomes" id="UP000037136">
    <property type="component" value="Unassembled WGS sequence"/>
</dbReference>
<reference evidence="2 3" key="2">
    <citation type="journal article" date="2017" name="Sci. Rep.">
        <title>Ant-infecting Ophiocordyceps genomes reveal a high diversity of potential behavioral manipulation genes and a possible major role for enterotoxins.</title>
        <authorList>
            <person name="de Bekker C."/>
            <person name="Ohm R.A."/>
            <person name="Evans H.C."/>
            <person name="Brachmann A."/>
            <person name="Hughes D.P."/>
        </authorList>
    </citation>
    <scope>NUCLEOTIDE SEQUENCE [LARGE SCALE GENOMIC DNA]</scope>
    <source>
        <strain evidence="2 3">SC16a</strain>
    </source>
</reference>
<comment type="caution">
    <text evidence="2">The sequence shown here is derived from an EMBL/GenBank/DDBJ whole genome shotgun (WGS) entry which is preliminary data.</text>
</comment>
<evidence type="ECO:0000313" key="3">
    <source>
        <dbReference type="Proteomes" id="UP000037136"/>
    </source>
</evidence>
<accession>A0A2A9PKI7</accession>
<feature type="region of interest" description="Disordered" evidence="1">
    <location>
        <begin position="26"/>
        <end position="98"/>
    </location>
</feature>
<protein>
    <submittedName>
        <fullName evidence="2">Uncharacterized protein</fullName>
    </submittedName>
</protein>
<organism evidence="2 3">
    <name type="scientific">Ophiocordyceps unilateralis</name>
    <name type="common">Zombie-ant fungus</name>
    <name type="synonym">Torrubia unilateralis</name>
    <dbReference type="NCBI Taxonomy" id="268505"/>
    <lineage>
        <taxon>Eukaryota</taxon>
        <taxon>Fungi</taxon>
        <taxon>Dikarya</taxon>
        <taxon>Ascomycota</taxon>
        <taxon>Pezizomycotina</taxon>
        <taxon>Sordariomycetes</taxon>
        <taxon>Hypocreomycetidae</taxon>
        <taxon>Hypocreales</taxon>
        <taxon>Ophiocordycipitaceae</taxon>
        <taxon>Ophiocordyceps</taxon>
    </lineage>
</organism>
<dbReference type="EMBL" id="LAZP02000074">
    <property type="protein sequence ID" value="PFH61390.1"/>
    <property type="molecule type" value="Genomic_DNA"/>
</dbReference>
<name>A0A2A9PKI7_OPHUN</name>
<reference evidence="2 3" key="1">
    <citation type="journal article" date="2015" name="BMC Genomics">
        <title>Gene expression during zombie ant biting behavior reflects the complexity underlying fungal parasitic behavioral manipulation.</title>
        <authorList>
            <person name="de Bekker C."/>
            <person name="Ohm R.A."/>
            <person name="Loreto R.G."/>
            <person name="Sebastian A."/>
            <person name="Albert I."/>
            <person name="Merrow M."/>
            <person name="Brachmann A."/>
            <person name="Hughes D.P."/>
        </authorList>
    </citation>
    <scope>NUCLEOTIDE SEQUENCE [LARGE SCALE GENOMIC DNA]</scope>
    <source>
        <strain evidence="2 3">SC16a</strain>
    </source>
</reference>
<proteinExistence type="predicted"/>
<keyword evidence="3" id="KW-1185">Reference proteome</keyword>
<dbReference type="AlphaFoldDB" id="A0A2A9PKI7"/>